<evidence type="ECO:0000256" key="8">
    <source>
        <dbReference type="ARBA" id="ARBA00022824"/>
    </source>
</evidence>
<evidence type="ECO:0000256" key="5">
    <source>
        <dbReference type="ARBA" id="ARBA00010617"/>
    </source>
</evidence>
<comment type="cofactor">
    <cofactor evidence="1">
        <name>heme</name>
        <dbReference type="ChEBI" id="CHEBI:30413"/>
    </cofactor>
</comment>
<keyword evidence="15" id="KW-0812">Transmembrane</keyword>
<dbReference type="SUPFAM" id="SSF48264">
    <property type="entry name" value="Cytochrome P450"/>
    <property type="match status" value="1"/>
</dbReference>
<evidence type="ECO:0000256" key="7">
    <source>
        <dbReference type="ARBA" id="ARBA00022723"/>
    </source>
</evidence>
<keyword evidence="6 14" id="KW-0349">Heme</keyword>
<name>A0ABM1ZQJ3_AEDAL</name>
<evidence type="ECO:0000256" key="10">
    <source>
        <dbReference type="ARBA" id="ARBA00023002"/>
    </source>
</evidence>
<comment type="subcellular location">
    <subcellularLocation>
        <location evidence="4">Endoplasmic reticulum membrane</location>
        <topology evidence="4">Peripheral membrane protein</topology>
    </subcellularLocation>
    <subcellularLocation>
        <location evidence="3">Microsome membrane</location>
        <topology evidence="3">Peripheral membrane protein</topology>
    </subcellularLocation>
</comment>
<dbReference type="PROSITE" id="PS00086">
    <property type="entry name" value="CYTOCHROME_P450"/>
    <property type="match status" value="1"/>
</dbReference>
<reference evidence="16" key="2">
    <citation type="submission" date="2025-05" db="UniProtKB">
        <authorList>
            <consortium name="EnsemblMetazoa"/>
        </authorList>
    </citation>
    <scope>IDENTIFICATION</scope>
    <source>
        <strain evidence="16">Foshan</strain>
    </source>
</reference>
<dbReference type="InterPro" id="IPR036396">
    <property type="entry name" value="Cyt_P450_sf"/>
</dbReference>
<evidence type="ECO:0000256" key="12">
    <source>
        <dbReference type="ARBA" id="ARBA00023033"/>
    </source>
</evidence>
<dbReference type="Pfam" id="PF00067">
    <property type="entry name" value="p450"/>
    <property type="match status" value="1"/>
</dbReference>
<evidence type="ECO:0000256" key="6">
    <source>
        <dbReference type="ARBA" id="ARBA00022617"/>
    </source>
</evidence>
<dbReference type="PRINTS" id="PR00385">
    <property type="entry name" value="P450"/>
</dbReference>
<dbReference type="PRINTS" id="PR00463">
    <property type="entry name" value="EP450I"/>
</dbReference>
<evidence type="ECO:0008006" key="18">
    <source>
        <dbReference type="Google" id="ProtNLM"/>
    </source>
</evidence>
<proteinExistence type="inferred from homology"/>
<evidence type="ECO:0000256" key="11">
    <source>
        <dbReference type="ARBA" id="ARBA00023004"/>
    </source>
</evidence>
<evidence type="ECO:0000256" key="9">
    <source>
        <dbReference type="ARBA" id="ARBA00022848"/>
    </source>
</evidence>
<keyword evidence="13 15" id="KW-0472">Membrane</keyword>
<organism evidence="16 17">
    <name type="scientific">Aedes albopictus</name>
    <name type="common">Asian tiger mosquito</name>
    <name type="synonym">Stegomyia albopicta</name>
    <dbReference type="NCBI Taxonomy" id="7160"/>
    <lineage>
        <taxon>Eukaryota</taxon>
        <taxon>Metazoa</taxon>
        <taxon>Ecdysozoa</taxon>
        <taxon>Arthropoda</taxon>
        <taxon>Hexapoda</taxon>
        <taxon>Insecta</taxon>
        <taxon>Pterygota</taxon>
        <taxon>Neoptera</taxon>
        <taxon>Endopterygota</taxon>
        <taxon>Diptera</taxon>
        <taxon>Nematocera</taxon>
        <taxon>Culicoidea</taxon>
        <taxon>Culicidae</taxon>
        <taxon>Culicinae</taxon>
        <taxon>Aedini</taxon>
        <taxon>Aedes</taxon>
        <taxon>Stegomyia</taxon>
    </lineage>
</organism>
<keyword evidence="12 14" id="KW-0503">Monooxygenase</keyword>
<evidence type="ECO:0000256" key="13">
    <source>
        <dbReference type="ARBA" id="ARBA00023136"/>
    </source>
</evidence>
<comment type="function">
    <text evidence="2">May be involved in the metabolism of insect hormones and in the breakdown of synthetic insecticides.</text>
</comment>
<evidence type="ECO:0000256" key="15">
    <source>
        <dbReference type="SAM" id="Phobius"/>
    </source>
</evidence>
<keyword evidence="17" id="KW-1185">Reference proteome</keyword>
<dbReference type="GeneID" id="109426410"/>
<accession>A0ABM1ZQJ3</accession>
<evidence type="ECO:0000313" key="17">
    <source>
        <dbReference type="Proteomes" id="UP000069940"/>
    </source>
</evidence>
<dbReference type="InterPro" id="IPR050476">
    <property type="entry name" value="Insect_CytP450_Detox"/>
</dbReference>
<protein>
    <recommendedName>
        <fullName evidence="18">Cytochrome P450</fullName>
    </recommendedName>
</protein>
<keyword evidence="7 14" id="KW-0479">Metal-binding</keyword>
<reference evidence="17" key="1">
    <citation type="journal article" date="2015" name="Proc. Natl. Acad. Sci. U.S.A.">
        <title>Genome sequence of the Asian Tiger mosquito, Aedes albopictus, reveals insights into its biology, genetics, and evolution.</title>
        <authorList>
            <person name="Chen X.G."/>
            <person name="Jiang X."/>
            <person name="Gu J."/>
            <person name="Xu M."/>
            <person name="Wu Y."/>
            <person name="Deng Y."/>
            <person name="Zhang C."/>
            <person name="Bonizzoni M."/>
            <person name="Dermauw W."/>
            <person name="Vontas J."/>
            <person name="Armbruster P."/>
            <person name="Huang X."/>
            <person name="Yang Y."/>
            <person name="Zhang H."/>
            <person name="He W."/>
            <person name="Peng H."/>
            <person name="Liu Y."/>
            <person name="Wu K."/>
            <person name="Chen J."/>
            <person name="Lirakis M."/>
            <person name="Topalis P."/>
            <person name="Van Leeuwen T."/>
            <person name="Hall A.B."/>
            <person name="Jiang X."/>
            <person name="Thorpe C."/>
            <person name="Mueller R.L."/>
            <person name="Sun C."/>
            <person name="Waterhouse R.M."/>
            <person name="Yan G."/>
            <person name="Tu Z.J."/>
            <person name="Fang X."/>
            <person name="James A.A."/>
        </authorList>
    </citation>
    <scope>NUCLEOTIDE SEQUENCE [LARGE SCALE GENOMIC DNA]</scope>
    <source>
        <strain evidence="17">Foshan</strain>
    </source>
</reference>
<keyword evidence="10 14" id="KW-0560">Oxidoreductase</keyword>
<evidence type="ECO:0000256" key="4">
    <source>
        <dbReference type="ARBA" id="ARBA00004406"/>
    </source>
</evidence>
<dbReference type="InterPro" id="IPR002401">
    <property type="entry name" value="Cyt_P450_E_grp-I"/>
</dbReference>
<keyword evidence="9" id="KW-0492">Microsome</keyword>
<dbReference type="Gene3D" id="1.10.630.10">
    <property type="entry name" value="Cytochrome P450"/>
    <property type="match status" value="1"/>
</dbReference>
<dbReference type="EnsemblMetazoa" id="AALFPA23_020715.R30590">
    <property type="protein sequence ID" value="AALFPA23_020715.P30590"/>
    <property type="gene ID" value="AALFPA23_020715"/>
</dbReference>
<evidence type="ECO:0000256" key="14">
    <source>
        <dbReference type="RuleBase" id="RU000461"/>
    </source>
</evidence>
<dbReference type="RefSeq" id="XP_019557467.3">
    <property type="nucleotide sequence ID" value="XM_019701922.3"/>
</dbReference>
<dbReference type="CDD" id="cd11056">
    <property type="entry name" value="CYP6-like"/>
    <property type="match status" value="1"/>
</dbReference>
<dbReference type="InterPro" id="IPR001128">
    <property type="entry name" value="Cyt_P450"/>
</dbReference>
<dbReference type="InterPro" id="IPR017972">
    <property type="entry name" value="Cyt_P450_CS"/>
</dbReference>
<evidence type="ECO:0000256" key="1">
    <source>
        <dbReference type="ARBA" id="ARBA00001971"/>
    </source>
</evidence>
<dbReference type="PANTHER" id="PTHR24292">
    <property type="entry name" value="CYTOCHROME P450"/>
    <property type="match status" value="1"/>
</dbReference>
<dbReference type="PANTHER" id="PTHR24292:SF54">
    <property type="entry name" value="CYP9F3-RELATED"/>
    <property type="match status" value="1"/>
</dbReference>
<comment type="similarity">
    <text evidence="5 14">Belongs to the cytochrome P450 family.</text>
</comment>
<sequence length="541" mass="62444">MEVDLLSTIAIGCIILLIYHYISKKYQYFLTKPIPCLKPTFLVGNIGATIFRTKDVRTHIYDMYRAYPESKVVGLYELTKPMFMVRDPDLIKQITVKDFDHFMDRSLPSSSNRTESDEPVEGLFANSLVAFRGQKWKDMRSTLSPAFNGSKIRHMFDLIAECSRSMVEHFRTEATAGRRLEYELKDVFSRFCNDVIATVAFGIKVDSVRDPETEFYVKGKQLLDFQSVKIIVKFLLFQTVPWLMRKLEVDFADAELANYFKGIIKDNMRQREVHGIVRNDMVQMLMEVRKGTLKHSNDDQGSKDAAGFATVEESHFGKSTHSRVWTDSELISQCFIFFIAGLDTVSSCLTFLTYELTLNPDIQQRLYEEVTDTEKSLEGKQLSYEALQNMKYLDMVVSETLRKWPPTIDTDRYSTKDYLLDDGAGLRVRIEQGQSIYIPIVAIQNDPKYFPNPERFDPERFSEENRPNIVPGTFIPFGAGPRNCIGSRLALMEVKVAVYYLLKEFSLERTERTQVPIKLSKKAIDLRTENGAWVELKPRRL</sequence>
<evidence type="ECO:0000256" key="3">
    <source>
        <dbReference type="ARBA" id="ARBA00004174"/>
    </source>
</evidence>
<keyword evidence="8" id="KW-0256">Endoplasmic reticulum</keyword>
<keyword evidence="15" id="KW-1133">Transmembrane helix</keyword>
<dbReference type="Proteomes" id="UP000069940">
    <property type="component" value="Unassembled WGS sequence"/>
</dbReference>
<feature type="transmembrane region" description="Helical" evidence="15">
    <location>
        <begin position="6"/>
        <end position="22"/>
    </location>
</feature>
<evidence type="ECO:0000256" key="2">
    <source>
        <dbReference type="ARBA" id="ARBA00003690"/>
    </source>
</evidence>
<keyword evidence="11 14" id="KW-0408">Iron</keyword>
<evidence type="ECO:0000313" key="16">
    <source>
        <dbReference type="EnsemblMetazoa" id="AALFPA23_020715.P30590"/>
    </source>
</evidence>